<dbReference type="KEGG" id="lji:ELX58_02775"/>
<dbReference type="PANTHER" id="PTHR42718">
    <property type="entry name" value="MAJOR FACILITATOR SUPERFAMILY MULTIDRUG TRANSPORTER MFSC"/>
    <property type="match status" value="1"/>
</dbReference>
<feature type="transmembrane region" description="Helical" evidence="6">
    <location>
        <begin position="229"/>
        <end position="248"/>
    </location>
</feature>
<sequence length="465" mass="50248">MTENKISKQMLGAIIAPGIMSFCGVVVETAMNVAFPDLIQQFHISVSTVQWMTTIYLLIVAMVVPLSAILKRTFRNRPLFLTANLAFMIGLLIDMIAPAFWMLLLGRVIQGIGTGIALPLMFNIILEQVPKAKVGLMMGVGCLITGIAPAVGPTYGGIVNSFLNWRWIFVFLLPILLFSLAIGMKDIRQIKPTKRAQFDIRSVLMIFITFISLVYGFSNMGKVGTSDQANIACVSPIILGIFVLATVIDRSMKINDPIIHLRILKNKAFLGHLSGFFSLQFLTLGLSFVLPNYIQMVNGGNSLSAGLLIFPGASICAVLAPFGGRIMDQFGARKPILLGNILCLIAMMLFVALGTHLSDWMIATFYSIFMICIGISFGNIMTSGISYLKVTNHADGNAVFTTLQQLSGAMGTSVVSAIINHAQLIGGASKVALTVKGSESAFIVMTFIVMIGCLPLYKVVGGKVK</sequence>
<dbReference type="GO" id="GO:0005886">
    <property type="term" value="C:plasma membrane"/>
    <property type="evidence" value="ECO:0007669"/>
    <property type="project" value="UniProtKB-SubCell"/>
</dbReference>
<feature type="domain" description="Major facilitator superfamily (MFS) profile" evidence="7">
    <location>
        <begin position="9"/>
        <end position="464"/>
    </location>
</feature>
<dbReference type="OrthoDB" id="9816041at2"/>
<dbReference type="InterPro" id="IPR020846">
    <property type="entry name" value="MFS_dom"/>
</dbReference>
<dbReference type="PANTHER" id="PTHR42718:SF9">
    <property type="entry name" value="MAJOR FACILITATOR SUPERFAMILY MULTIDRUG TRANSPORTER MFSC"/>
    <property type="match status" value="1"/>
</dbReference>
<gene>
    <name evidence="8" type="ORF">ELX58_02775</name>
</gene>
<evidence type="ECO:0000256" key="6">
    <source>
        <dbReference type="SAM" id="Phobius"/>
    </source>
</evidence>
<evidence type="ECO:0000256" key="4">
    <source>
        <dbReference type="ARBA" id="ARBA00022989"/>
    </source>
</evidence>
<dbReference type="AlphaFoldDB" id="A0A4P6ZK52"/>
<feature type="transmembrane region" description="Helical" evidence="6">
    <location>
        <begin position="12"/>
        <end position="31"/>
    </location>
</feature>
<feature type="transmembrane region" description="Helical" evidence="6">
    <location>
        <begin position="336"/>
        <end position="354"/>
    </location>
</feature>
<feature type="transmembrane region" description="Helical" evidence="6">
    <location>
        <begin position="108"/>
        <end position="126"/>
    </location>
</feature>
<protein>
    <submittedName>
        <fullName evidence="8">MFS transporter</fullName>
    </submittedName>
</protein>
<feature type="transmembrane region" description="Helical" evidence="6">
    <location>
        <begin position="51"/>
        <end position="70"/>
    </location>
</feature>
<evidence type="ECO:0000256" key="2">
    <source>
        <dbReference type="ARBA" id="ARBA00022448"/>
    </source>
</evidence>
<dbReference type="Pfam" id="PF07690">
    <property type="entry name" value="MFS_1"/>
    <property type="match status" value="1"/>
</dbReference>
<accession>A0A4P6ZK52</accession>
<feature type="transmembrane region" description="Helical" evidence="6">
    <location>
        <begin position="360"/>
        <end position="380"/>
    </location>
</feature>
<proteinExistence type="predicted"/>
<dbReference type="EMBL" id="CP034726">
    <property type="protein sequence ID" value="QBP18086.1"/>
    <property type="molecule type" value="Genomic_DNA"/>
</dbReference>
<organism evidence="8 9">
    <name type="scientific">Acetilactobacillus jinshanensis</name>
    <dbReference type="NCBI Taxonomy" id="1720083"/>
    <lineage>
        <taxon>Bacteria</taxon>
        <taxon>Bacillati</taxon>
        <taxon>Bacillota</taxon>
        <taxon>Bacilli</taxon>
        <taxon>Lactobacillales</taxon>
        <taxon>Lactobacillaceae</taxon>
        <taxon>Acetilactobacillus</taxon>
    </lineage>
</organism>
<evidence type="ECO:0000256" key="1">
    <source>
        <dbReference type="ARBA" id="ARBA00004651"/>
    </source>
</evidence>
<feature type="transmembrane region" description="Helical" evidence="6">
    <location>
        <begin position="79"/>
        <end position="102"/>
    </location>
</feature>
<evidence type="ECO:0000259" key="7">
    <source>
        <dbReference type="PROSITE" id="PS50850"/>
    </source>
</evidence>
<name>A0A4P6ZK52_9LACO</name>
<keyword evidence="3 6" id="KW-0812">Transmembrane</keyword>
<keyword evidence="9" id="KW-1185">Reference proteome</keyword>
<dbReference type="InterPro" id="IPR036259">
    <property type="entry name" value="MFS_trans_sf"/>
</dbReference>
<feature type="transmembrane region" description="Helical" evidence="6">
    <location>
        <begin position="302"/>
        <end position="324"/>
    </location>
</feature>
<dbReference type="GO" id="GO:0022857">
    <property type="term" value="F:transmembrane transporter activity"/>
    <property type="evidence" value="ECO:0007669"/>
    <property type="project" value="InterPro"/>
</dbReference>
<feature type="transmembrane region" description="Helical" evidence="6">
    <location>
        <begin position="165"/>
        <end position="184"/>
    </location>
</feature>
<dbReference type="InterPro" id="IPR011701">
    <property type="entry name" value="MFS"/>
</dbReference>
<feature type="transmembrane region" description="Helical" evidence="6">
    <location>
        <begin position="138"/>
        <end position="159"/>
    </location>
</feature>
<feature type="transmembrane region" description="Helical" evidence="6">
    <location>
        <begin position="196"/>
        <end position="217"/>
    </location>
</feature>
<dbReference type="PRINTS" id="PR01036">
    <property type="entry name" value="TCRTETB"/>
</dbReference>
<dbReference type="Proteomes" id="UP000294321">
    <property type="component" value="Chromosome"/>
</dbReference>
<evidence type="ECO:0000256" key="3">
    <source>
        <dbReference type="ARBA" id="ARBA00022692"/>
    </source>
</evidence>
<dbReference type="Gene3D" id="1.20.1250.20">
    <property type="entry name" value="MFS general substrate transporter like domains"/>
    <property type="match status" value="1"/>
</dbReference>
<reference evidence="9" key="1">
    <citation type="submission" date="2018-12" db="EMBL/GenBank/DDBJ databases">
        <title>A new species of lactobacillus.</title>
        <authorList>
            <person name="Jian Y."/>
            <person name="Xin L."/>
            <person name="Hong Z.J."/>
            <person name="Ming L.Z."/>
            <person name="Hong X.Z."/>
        </authorList>
    </citation>
    <scope>NUCLEOTIDE SEQUENCE [LARGE SCALE GENOMIC DNA]</scope>
    <source>
        <strain evidence="9">HSLZ-75</strain>
    </source>
</reference>
<keyword evidence="4 6" id="KW-1133">Transmembrane helix</keyword>
<keyword evidence="2" id="KW-0813">Transport</keyword>
<evidence type="ECO:0000313" key="8">
    <source>
        <dbReference type="EMBL" id="QBP18086.1"/>
    </source>
</evidence>
<feature type="transmembrane region" description="Helical" evidence="6">
    <location>
        <begin position="440"/>
        <end position="460"/>
    </location>
</feature>
<dbReference type="PROSITE" id="PS50850">
    <property type="entry name" value="MFS"/>
    <property type="match status" value="1"/>
</dbReference>
<comment type="subcellular location">
    <subcellularLocation>
        <location evidence="1">Cell membrane</location>
        <topology evidence="1">Multi-pass membrane protein</topology>
    </subcellularLocation>
</comment>
<evidence type="ECO:0000313" key="9">
    <source>
        <dbReference type="Proteomes" id="UP000294321"/>
    </source>
</evidence>
<dbReference type="Gene3D" id="1.20.1720.10">
    <property type="entry name" value="Multidrug resistance protein D"/>
    <property type="match status" value="1"/>
</dbReference>
<evidence type="ECO:0000256" key="5">
    <source>
        <dbReference type="ARBA" id="ARBA00023136"/>
    </source>
</evidence>
<dbReference type="RefSeq" id="WP_133441643.1">
    <property type="nucleotide sequence ID" value="NZ_CP034726.1"/>
</dbReference>
<keyword evidence="5 6" id="KW-0472">Membrane</keyword>
<dbReference type="SUPFAM" id="SSF103473">
    <property type="entry name" value="MFS general substrate transporter"/>
    <property type="match status" value="1"/>
</dbReference>
<feature type="transmembrane region" description="Helical" evidence="6">
    <location>
        <begin position="269"/>
        <end position="290"/>
    </location>
</feature>